<organism evidence="1 2">
    <name type="scientific">Phialocephala subalpina</name>
    <dbReference type="NCBI Taxonomy" id="576137"/>
    <lineage>
        <taxon>Eukaryota</taxon>
        <taxon>Fungi</taxon>
        <taxon>Dikarya</taxon>
        <taxon>Ascomycota</taxon>
        <taxon>Pezizomycotina</taxon>
        <taxon>Leotiomycetes</taxon>
        <taxon>Helotiales</taxon>
        <taxon>Mollisiaceae</taxon>
        <taxon>Phialocephala</taxon>
        <taxon>Phialocephala fortinii species complex</taxon>
    </lineage>
</organism>
<keyword evidence="2" id="KW-1185">Reference proteome</keyword>
<dbReference type="OrthoDB" id="3535423at2759"/>
<accession>A0A1L7XSV5</accession>
<evidence type="ECO:0000313" key="1">
    <source>
        <dbReference type="EMBL" id="CZR68047.1"/>
    </source>
</evidence>
<sequence>MISRCKTVALTFNPNPSSTLNMEREETSTLPSRSREQPQMHSQFAVKSSCLCYGDLHNIWQGACSSVQGFPTPALEPSGTVCVHKLEYNVSALNGTWKTYQLVDIGNQAVRAWEWRLGANRASCWYRDFDVPTITRSTLPTRAGCFPSPATCLIHPRNPIISCGHPSLDYSRHYASRYVLWFFLGGRRLRATWLGANEGKVGGGDTSLAPTVSEIPPRGVPMSSLEMLPFWPLGSMGVVMVAIGRVASAGTRILRCSAILCGITRLVLVRTHS</sequence>
<name>A0A1L7XSV5_9HELO</name>
<evidence type="ECO:0000313" key="2">
    <source>
        <dbReference type="Proteomes" id="UP000184330"/>
    </source>
</evidence>
<dbReference type="AlphaFoldDB" id="A0A1L7XSV5"/>
<proteinExistence type="predicted"/>
<protein>
    <submittedName>
        <fullName evidence="1">Uncharacterized protein</fullName>
    </submittedName>
</protein>
<dbReference type="Proteomes" id="UP000184330">
    <property type="component" value="Unassembled WGS sequence"/>
</dbReference>
<reference evidence="1 2" key="1">
    <citation type="submission" date="2016-03" db="EMBL/GenBank/DDBJ databases">
        <authorList>
            <person name="Ploux O."/>
        </authorList>
    </citation>
    <scope>NUCLEOTIDE SEQUENCE [LARGE SCALE GENOMIC DNA]</scope>
    <source>
        <strain evidence="1 2">UAMH 11012</strain>
    </source>
</reference>
<gene>
    <name evidence="1" type="ORF">PAC_17946</name>
</gene>
<dbReference type="EMBL" id="FJOG01000050">
    <property type="protein sequence ID" value="CZR68047.1"/>
    <property type="molecule type" value="Genomic_DNA"/>
</dbReference>